<dbReference type="InterPro" id="IPR036505">
    <property type="entry name" value="Amidase/PGRP_sf"/>
</dbReference>
<evidence type="ECO:0000256" key="2">
    <source>
        <dbReference type="ARBA" id="ARBA00007553"/>
    </source>
</evidence>
<evidence type="ECO:0000256" key="3">
    <source>
        <dbReference type="ARBA" id="ARBA00011901"/>
    </source>
</evidence>
<keyword evidence="8" id="KW-1133">Transmembrane helix</keyword>
<dbReference type="RefSeq" id="WP_110435195.1">
    <property type="nucleotide sequence ID" value="NZ_DBEZDI010000138.1"/>
</dbReference>
<dbReference type="GO" id="GO:0030420">
    <property type="term" value="P:establishment of competence for transformation"/>
    <property type="evidence" value="ECO:0007669"/>
    <property type="project" value="UniProtKB-KW"/>
</dbReference>
<evidence type="ECO:0000256" key="7">
    <source>
        <dbReference type="ARBA" id="ARBA00023316"/>
    </source>
</evidence>
<dbReference type="GeneID" id="98659241"/>
<dbReference type="EC" id="3.5.1.28" evidence="3"/>
<feature type="transmembrane region" description="Helical" evidence="8">
    <location>
        <begin position="12"/>
        <end position="30"/>
    </location>
</feature>
<name>A0AAW4W9J8_9FIRM</name>
<dbReference type="SMART" id="SM00644">
    <property type="entry name" value="Ami_2"/>
    <property type="match status" value="1"/>
</dbReference>
<reference evidence="10 11" key="1">
    <citation type="submission" date="2021-10" db="EMBL/GenBank/DDBJ databases">
        <title>Anaerobic single-cell dispensing facilitates the cultivation of human gut bacteria.</title>
        <authorList>
            <person name="Afrizal A."/>
        </authorList>
    </citation>
    <scope>NUCLEOTIDE SEQUENCE [LARGE SCALE GENOMIC DNA]</scope>
    <source>
        <strain evidence="10 11">CLA-AA-H270</strain>
    </source>
</reference>
<proteinExistence type="inferred from homology"/>
<evidence type="ECO:0000259" key="9">
    <source>
        <dbReference type="SMART" id="SM00644"/>
    </source>
</evidence>
<evidence type="ECO:0000256" key="8">
    <source>
        <dbReference type="SAM" id="Phobius"/>
    </source>
</evidence>
<dbReference type="Gene3D" id="3.40.80.10">
    <property type="entry name" value="Peptidoglycan recognition protein-like"/>
    <property type="match status" value="1"/>
</dbReference>
<dbReference type="GO" id="GO:0009253">
    <property type="term" value="P:peptidoglycan catabolic process"/>
    <property type="evidence" value="ECO:0007669"/>
    <property type="project" value="InterPro"/>
</dbReference>
<evidence type="ECO:0000256" key="4">
    <source>
        <dbReference type="ARBA" id="ARBA00022801"/>
    </source>
</evidence>
<dbReference type="PANTHER" id="PTHR30417">
    <property type="entry name" value="N-ACETYLMURAMOYL-L-ALANINE AMIDASE AMID"/>
    <property type="match status" value="1"/>
</dbReference>
<evidence type="ECO:0000256" key="5">
    <source>
        <dbReference type="ARBA" id="ARBA00022969"/>
    </source>
</evidence>
<dbReference type="InterPro" id="IPR002502">
    <property type="entry name" value="Amidase_domain"/>
</dbReference>
<keyword evidence="8" id="KW-0812">Transmembrane</keyword>
<dbReference type="GO" id="GO:0030435">
    <property type="term" value="P:sporulation resulting in formation of a cellular spore"/>
    <property type="evidence" value="ECO:0007669"/>
    <property type="project" value="UniProtKB-KW"/>
</dbReference>
<protein>
    <recommendedName>
        <fullName evidence="3">N-acetylmuramoyl-L-alanine amidase</fullName>
        <ecNumber evidence="3">3.5.1.28</ecNumber>
    </recommendedName>
</protein>
<evidence type="ECO:0000313" key="10">
    <source>
        <dbReference type="EMBL" id="MCC2177750.1"/>
    </source>
</evidence>
<dbReference type="GO" id="GO:0009254">
    <property type="term" value="P:peptidoglycan turnover"/>
    <property type="evidence" value="ECO:0007669"/>
    <property type="project" value="TreeGrafter"/>
</dbReference>
<dbReference type="Proteomes" id="UP001298753">
    <property type="component" value="Unassembled WGS sequence"/>
</dbReference>
<keyword evidence="6" id="KW-0178">Competence</keyword>
<keyword evidence="11" id="KW-1185">Reference proteome</keyword>
<keyword evidence="5" id="KW-0749">Sporulation</keyword>
<dbReference type="PANTHER" id="PTHR30417:SF11">
    <property type="entry name" value="N-ACETYLMURAMOYL-L-ALANINE AMIDASE XLYA"/>
    <property type="match status" value="1"/>
</dbReference>
<dbReference type="SUPFAM" id="SSF55846">
    <property type="entry name" value="N-acetylmuramoyl-L-alanine amidase-like"/>
    <property type="match status" value="1"/>
</dbReference>
<feature type="domain" description="N-acetylmuramoyl-L-alanine amidase" evidence="9">
    <location>
        <begin position="62"/>
        <end position="207"/>
    </location>
</feature>
<dbReference type="GO" id="GO:0071555">
    <property type="term" value="P:cell wall organization"/>
    <property type="evidence" value="ECO:0007669"/>
    <property type="project" value="UniProtKB-KW"/>
</dbReference>
<dbReference type="GO" id="GO:0008745">
    <property type="term" value="F:N-acetylmuramoyl-L-alanine amidase activity"/>
    <property type="evidence" value="ECO:0007669"/>
    <property type="project" value="UniProtKB-EC"/>
</dbReference>
<comment type="caution">
    <text evidence="10">The sequence shown here is derived from an EMBL/GenBank/DDBJ whole genome shotgun (WGS) entry which is preliminary data.</text>
</comment>
<sequence>MARKKKSKGLRVSLMLTVGLMIVSFAAGMLTQKIVFREPQTDAGLTYIEDIPVMTDFLPEGTRARPGQKREIRYLVIHETDNTGTGANAAAHNSFIHQNANAEEGIVSWHYTVDDHEIYHHLPDDETAYHAGDGMEKNGGNMNGIGIEMCVNSDGNYEQTLINTEKLCARLLIEYDLNPSKALKKHQDFSGKICPSTLINSGRWDEFCSAVTAKYKELKADEAAKAS</sequence>
<dbReference type="Pfam" id="PF01510">
    <property type="entry name" value="Amidase_2"/>
    <property type="match status" value="1"/>
</dbReference>
<dbReference type="EMBL" id="JAJEPX010000051">
    <property type="protein sequence ID" value="MCC2177750.1"/>
    <property type="molecule type" value="Genomic_DNA"/>
</dbReference>
<dbReference type="AlphaFoldDB" id="A0AAW4W9J8"/>
<evidence type="ECO:0000256" key="1">
    <source>
        <dbReference type="ARBA" id="ARBA00001561"/>
    </source>
</evidence>
<accession>A0AAW4W9J8</accession>
<evidence type="ECO:0000313" key="11">
    <source>
        <dbReference type="Proteomes" id="UP001298753"/>
    </source>
</evidence>
<dbReference type="CDD" id="cd06583">
    <property type="entry name" value="PGRP"/>
    <property type="match status" value="1"/>
</dbReference>
<comment type="similarity">
    <text evidence="2">Belongs to the N-acetylmuramoyl-L-alanine amidase 2 family.</text>
</comment>
<dbReference type="InterPro" id="IPR051206">
    <property type="entry name" value="NAMLAA_amidase_2"/>
</dbReference>
<organism evidence="10 11">
    <name type="scientific">Agathobaculum butyriciproducens</name>
    <dbReference type="NCBI Taxonomy" id="1628085"/>
    <lineage>
        <taxon>Bacteria</taxon>
        <taxon>Bacillati</taxon>
        <taxon>Bacillota</taxon>
        <taxon>Clostridia</taxon>
        <taxon>Eubacteriales</taxon>
        <taxon>Butyricicoccaceae</taxon>
        <taxon>Agathobaculum</taxon>
    </lineage>
</organism>
<keyword evidence="8" id="KW-0472">Membrane</keyword>
<evidence type="ECO:0000256" key="6">
    <source>
        <dbReference type="ARBA" id="ARBA00023287"/>
    </source>
</evidence>
<comment type="catalytic activity">
    <reaction evidence="1">
        <text>Hydrolyzes the link between N-acetylmuramoyl residues and L-amino acid residues in certain cell-wall glycopeptides.</text>
        <dbReference type="EC" id="3.5.1.28"/>
    </reaction>
</comment>
<gene>
    <name evidence="10" type="ORF">LKD22_11560</name>
</gene>
<keyword evidence="4 10" id="KW-0378">Hydrolase</keyword>
<keyword evidence="7" id="KW-0961">Cell wall biogenesis/degradation</keyword>